<evidence type="ECO:0000256" key="1">
    <source>
        <dbReference type="ARBA" id="ARBA00004141"/>
    </source>
</evidence>
<keyword evidence="4" id="KW-0552">Olfaction</keyword>
<protein>
    <submittedName>
        <fullName evidence="9">Uncharacterized protein</fullName>
    </submittedName>
</protein>
<organism evidence="9 10">
    <name type="scientific">Aromia moschata</name>
    <dbReference type="NCBI Taxonomy" id="1265417"/>
    <lineage>
        <taxon>Eukaryota</taxon>
        <taxon>Metazoa</taxon>
        <taxon>Ecdysozoa</taxon>
        <taxon>Arthropoda</taxon>
        <taxon>Hexapoda</taxon>
        <taxon>Insecta</taxon>
        <taxon>Pterygota</taxon>
        <taxon>Neoptera</taxon>
        <taxon>Endopterygota</taxon>
        <taxon>Coleoptera</taxon>
        <taxon>Polyphaga</taxon>
        <taxon>Cucujiformia</taxon>
        <taxon>Chrysomeloidea</taxon>
        <taxon>Cerambycidae</taxon>
        <taxon>Cerambycinae</taxon>
        <taxon>Callichromatini</taxon>
        <taxon>Aromia</taxon>
    </lineage>
</organism>
<keyword evidence="3" id="KW-0812">Transmembrane</keyword>
<evidence type="ECO:0000256" key="8">
    <source>
        <dbReference type="ARBA" id="ARBA00023224"/>
    </source>
</evidence>
<keyword evidence="6" id="KW-0472">Membrane</keyword>
<keyword evidence="5" id="KW-1133">Transmembrane helix</keyword>
<dbReference type="GO" id="GO:0005549">
    <property type="term" value="F:odorant binding"/>
    <property type="evidence" value="ECO:0007669"/>
    <property type="project" value="InterPro"/>
</dbReference>
<comment type="caution">
    <text evidence="9">The sequence shown here is derived from an EMBL/GenBank/DDBJ whole genome shotgun (WGS) entry which is preliminary data.</text>
</comment>
<dbReference type="GO" id="GO:0007165">
    <property type="term" value="P:signal transduction"/>
    <property type="evidence" value="ECO:0007669"/>
    <property type="project" value="UniProtKB-KW"/>
</dbReference>
<comment type="subcellular location">
    <subcellularLocation>
        <location evidence="1">Membrane</location>
        <topology evidence="1">Multi-pass membrane protein</topology>
    </subcellularLocation>
</comment>
<dbReference type="EMBL" id="JAPWTK010000016">
    <property type="protein sequence ID" value="KAJ8958747.1"/>
    <property type="molecule type" value="Genomic_DNA"/>
</dbReference>
<reference evidence="9" key="1">
    <citation type="journal article" date="2023" name="Insect Mol. Biol.">
        <title>Genome sequencing provides insights into the evolution of gene families encoding plant cell wall-degrading enzymes in longhorned beetles.</title>
        <authorList>
            <person name="Shin N.R."/>
            <person name="Okamura Y."/>
            <person name="Kirsch R."/>
            <person name="Pauchet Y."/>
        </authorList>
    </citation>
    <scope>NUCLEOTIDE SEQUENCE</scope>
    <source>
        <strain evidence="9">AMC_N1</strain>
    </source>
</reference>
<sequence>MNSVDFLLTNKDITYEIRTEIKWLGRPIPDYFQNRLMGGNQSAWTQEGSTAIQSACYESDWIDCHARIRKKLIIIIENSRRPLFLTAGRFSILSLASFATISRAQLYTKWIGSMT</sequence>
<evidence type="ECO:0000256" key="4">
    <source>
        <dbReference type="ARBA" id="ARBA00022725"/>
    </source>
</evidence>
<evidence type="ECO:0000313" key="10">
    <source>
        <dbReference type="Proteomes" id="UP001162162"/>
    </source>
</evidence>
<keyword evidence="10" id="KW-1185">Reference proteome</keyword>
<evidence type="ECO:0000256" key="5">
    <source>
        <dbReference type="ARBA" id="ARBA00022989"/>
    </source>
</evidence>
<evidence type="ECO:0000256" key="3">
    <source>
        <dbReference type="ARBA" id="ARBA00022692"/>
    </source>
</evidence>
<dbReference type="Pfam" id="PF02949">
    <property type="entry name" value="7tm_6"/>
    <property type="match status" value="1"/>
</dbReference>
<evidence type="ECO:0000256" key="6">
    <source>
        <dbReference type="ARBA" id="ARBA00023136"/>
    </source>
</evidence>
<evidence type="ECO:0000313" key="9">
    <source>
        <dbReference type="EMBL" id="KAJ8958747.1"/>
    </source>
</evidence>
<proteinExistence type="predicted"/>
<evidence type="ECO:0000256" key="7">
    <source>
        <dbReference type="ARBA" id="ARBA00023170"/>
    </source>
</evidence>
<dbReference type="GO" id="GO:0016020">
    <property type="term" value="C:membrane"/>
    <property type="evidence" value="ECO:0007669"/>
    <property type="project" value="UniProtKB-SubCell"/>
</dbReference>
<accession>A0AAV8Z3Q9</accession>
<dbReference type="AlphaFoldDB" id="A0AAV8Z3Q9"/>
<dbReference type="GO" id="GO:0004984">
    <property type="term" value="F:olfactory receptor activity"/>
    <property type="evidence" value="ECO:0007669"/>
    <property type="project" value="InterPro"/>
</dbReference>
<dbReference type="Proteomes" id="UP001162162">
    <property type="component" value="Unassembled WGS sequence"/>
</dbReference>
<keyword evidence="2" id="KW-0716">Sensory transduction</keyword>
<gene>
    <name evidence="9" type="ORF">NQ318_016475</name>
</gene>
<keyword evidence="7" id="KW-0675">Receptor</keyword>
<name>A0AAV8Z3Q9_9CUCU</name>
<evidence type="ECO:0000256" key="2">
    <source>
        <dbReference type="ARBA" id="ARBA00022606"/>
    </source>
</evidence>
<dbReference type="InterPro" id="IPR004117">
    <property type="entry name" value="7tm6_olfct_rcpt"/>
</dbReference>
<keyword evidence="8" id="KW-0807">Transducer</keyword>